<dbReference type="RefSeq" id="WP_005290809.1">
    <property type="nucleotide sequence ID" value="NZ_CABKPF010000079.1"/>
</dbReference>
<name>A0A2A7TZ86_EDWTA</name>
<dbReference type="Proteomes" id="UP000219788">
    <property type="component" value="Unassembled WGS sequence"/>
</dbReference>
<reference evidence="2" key="1">
    <citation type="submission" date="2017-09" db="EMBL/GenBank/DDBJ databases">
        <title>FDA dAtabase for Regulatory Grade micrObial Sequences (FDA-ARGOS): Supporting development and validation of Infectious Disease Dx tests.</title>
        <authorList>
            <person name="Goldberg B."/>
            <person name="Campos J."/>
            <person name="Tallon L."/>
            <person name="Sadzewicz L."/>
            <person name="Ott S."/>
            <person name="Zhao X."/>
            <person name="Nagaraj S."/>
            <person name="Vavikolanu K."/>
            <person name="Aluvathingal J."/>
            <person name="Nadendla S."/>
            <person name="Geyer C."/>
            <person name="Sichtig H."/>
        </authorList>
    </citation>
    <scope>NUCLEOTIDE SEQUENCE [LARGE SCALE GENOMIC DNA]</scope>
    <source>
        <strain evidence="2">FDAARGOS_370</strain>
    </source>
</reference>
<evidence type="ECO:0000313" key="1">
    <source>
        <dbReference type="EMBL" id="PEH71293.1"/>
    </source>
</evidence>
<accession>A0A2A7TZ86</accession>
<sequence>MHEQTNSRLDSDPLASEDLSALYKIYGAMKIEYVNVVRMEHINRVFERWPLLAECRNQTQQRD</sequence>
<dbReference type="OrthoDB" id="6636615at2"/>
<comment type="caution">
    <text evidence="1">The sequence shown here is derived from an EMBL/GenBank/DDBJ whole genome shotgun (WGS) entry which is preliminary data.</text>
</comment>
<evidence type="ECO:0008006" key="3">
    <source>
        <dbReference type="Google" id="ProtNLM"/>
    </source>
</evidence>
<dbReference type="InterPro" id="IPR024487">
    <property type="entry name" value="CBP_BcsR"/>
</dbReference>
<dbReference type="EMBL" id="PDDV01000013">
    <property type="protein sequence ID" value="PEH71293.1"/>
    <property type="molecule type" value="Genomic_DNA"/>
</dbReference>
<gene>
    <name evidence="1" type="ORF">CRM76_04730</name>
</gene>
<dbReference type="GeneID" id="93122257"/>
<evidence type="ECO:0000313" key="2">
    <source>
        <dbReference type="Proteomes" id="UP000219788"/>
    </source>
</evidence>
<dbReference type="NCBIfam" id="NF040717">
    <property type="entry name" value="BcsR_only"/>
    <property type="match status" value="1"/>
</dbReference>
<dbReference type="Pfam" id="PF10945">
    <property type="entry name" value="CBP_BcsR"/>
    <property type="match status" value="1"/>
</dbReference>
<protein>
    <recommendedName>
        <fullName evidence="3">Cellulose biosynthesis protein BcsR</fullName>
    </recommendedName>
</protein>
<dbReference type="AlphaFoldDB" id="A0A2A7TZ86"/>
<organism evidence="1 2">
    <name type="scientific">Edwardsiella tarda</name>
    <dbReference type="NCBI Taxonomy" id="636"/>
    <lineage>
        <taxon>Bacteria</taxon>
        <taxon>Pseudomonadati</taxon>
        <taxon>Pseudomonadota</taxon>
        <taxon>Gammaproteobacteria</taxon>
        <taxon>Enterobacterales</taxon>
        <taxon>Hafniaceae</taxon>
        <taxon>Edwardsiella</taxon>
    </lineage>
</organism>
<proteinExistence type="predicted"/>